<gene>
    <name evidence="1" type="ORF">ACFPN2_01670</name>
</gene>
<name>A0ABV8SK86_9GAMM</name>
<keyword evidence="2" id="KW-1185">Reference proteome</keyword>
<sequence>MNTFEPGTSGVAADSPMHWHFRALPDEVQRGTIRRLAISGLHEREIAARTGLSIDSVRRAVAEDDCLKMLRTLTTGGVFGSRLAHRGSMAN</sequence>
<proteinExistence type="predicted"/>
<evidence type="ECO:0000313" key="1">
    <source>
        <dbReference type="EMBL" id="MFC4307776.1"/>
    </source>
</evidence>
<dbReference type="RefSeq" id="WP_380594326.1">
    <property type="nucleotide sequence ID" value="NZ_JBHSDU010000001.1"/>
</dbReference>
<accession>A0ABV8SK86</accession>
<protein>
    <submittedName>
        <fullName evidence="1">Uncharacterized protein</fullName>
    </submittedName>
</protein>
<reference evidence="2" key="1">
    <citation type="journal article" date="2019" name="Int. J. Syst. Evol. Microbiol.">
        <title>The Global Catalogue of Microorganisms (GCM) 10K type strain sequencing project: providing services to taxonomists for standard genome sequencing and annotation.</title>
        <authorList>
            <consortium name="The Broad Institute Genomics Platform"/>
            <consortium name="The Broad Institute Genome Sequencing Center for Infectious Disease"/>
            <person name="Wu L."/>
            <person name="Ma J."/>
        </authorList>
    </citation>
    <scope>NUCLEOTIDE SEQUENCE [LARGE SCALE GENOMIC DNA]</scope>
    <source>
        <strain evidence="2">CGMCC 1.10759</strain>
    </source>
</reference>
<evidence type="ECO:0000313" key="2">
    <source>
        <dbReference type="Proteomes" id="UP001595904"/>
    </source>
</evidence>
<comment type="caution">
    <text evidence="1">The sequence shown here is derived from an EMBL/GenBank/DDBJ whole genome shotgun (WGS) entry which is preliminary data.</text>
</comment>
<dbReference type="Proteomes" id="UP001595904">
    <property type="component" value="Unassembled WGS sequence"/>
</dbReference>
<dbReference type="EMBL" id="JBHSDU010000001">
    <property type="protein sequence ID" value="MFC4307776.1"/>
    <property type="molecule type" value="Genomic_DNA"/>
</dbReference>
<organism evidence="1 2">
    <name type="scientific">Steroidobacter flavus</name>
    <dbReference type="NCBI Taxonomy" id="1842136"/>
    <lineage>
        <taxon>Bacteria</taxon>
        <taxon>Pseudomonadati</taxon>
        <taxon>Pseudomonadota</taxon>
        <taxon>Gammaproteobacteria</taxon>
        <taxon>Steroidobacterales</taxon>
        <taxon>Steroidobacteraceae</taxon>
        <taxon>Steroidobacter</taxon>
    </lineage>
</organism>